<sequence>MSLLIALCAVLFAGRLILKNYNPQAVLLLSGLVMMAIAVFTNDATFINKSTGWVGFDLLEYINQLFQKMGGGLGLQIMLIGGFAMYMSAIGASQALVRVTARPLQRLNSPYLLLGIAFILGQTLSLFITSATGLSLLLMATLYPVLTRLGCSRAAAAAVLASTCAIEFGPGSGNSIMAAQTSGVDITEYFIHQQLPVAVLTILAVALLHILVQRYFDRRDGAVAEEVSLDQEKLQETQSDAPLHYVLLPMLPLFFMLTFSKLGVGTIVINMNTAVLISVALSMLCEYLRFRAAKPVMAGLSVVFSNMGKVFATVVTLIVAGQTFAEGLKSIGAVHDLLDLASNAGFGSGVVVLLMALLTFTIAALMGSGNAAFFSFAPMLPDIAKRVGGSTAEMILPVQISAGMGRTISPIAGVIIAVAGIAGISQVDIVRRTLIPMLGGWCFMLLLTFYRSGQLLSVLPFIALLMVIMIGAVYAMARKKRDTAQGSAD</sequence>
<dbReference type="GO" id="GO:0015556">
    <property type="term" value="F:C4-dicarboxylate transmembrane transporter activity"/>
    <property type="evidence" value="ECO:0007669"/>
    <property type="project" value="InterPro"/>
</dbReference>
<dbReference type="Proteomes" id="UP000028681">
    <property type="component" value="Chromosome"/>
</dbReference>
<evidence type="ECO:0000256" key="6">
    <source>
        <dbReference type="ARBA" id="ARBA00022989"/>
    </source>
</evidence>
<dbReference type="RefSeq" id="WP_034164308.1">
    <property type="nucleotide sequence ID" value="NZ_CP006664.1"/>
</dbReference>
<protein>
    <submittedName>
        <fullName evidence="9">Anaerobic C4-dicarboxylate transporter DcuC</fullName>
    </submittedName>
</protein>
<dbReference type="NCBIfam" id="NF037994">
    <property type="entry name" value="DcuC_1"/>
    <property type="match status" value="1"/>
</dbReference>
<keyword evidence="7 8" id="KW-0472">Membrane</keyword>
<feature type="transmembrane region" description="Helical" evidence="8">
    <location>
        <begin position="458"/>
        <end position="477"/>
    </location>
</feature>
<dbReference type="GeneID" id="33940787"/>
<evidence type="ECO:0000256" key="5">
    <source>
        <dbReference type="ARBA" id="ARBA00022692"/>
    </source>
</evidence>
<feature type="transmembrane region" description="Helical" evidence="8">
    <location>
        <begin position="69"/>
        <end position="91"/>
    </location>
</feature>
<evidence type="ECO:0000256" key="4">
    <source>
        <dbReference type="ARBA" id="ARBA00022475"/>
    </source>
</evidence>
<feature type="transmembrane region" description="Helical" evidence="8">
    <location>
        <begin position="300"/>
        <end position="324"/>
    </location>
</feature>
<dbReference type="PANTHER" id="PTHR42002">
    <property type="entry name" value="ANAEROBIC C4-DICARBOXYLATE TRANSPORTER DCUC-RELATED"/>
    <property type="match status" value="1"/>
</dbReference>
<evidence type="ECO:0000313" key="10">
    <source>
        <dbReference type="Proteomes" id="UP000028681"/>
    </source>
</evidence>
<accession>A0A076LPE6</accession>
<reference evidence="9 10" key="1">
    <citation type="journal article" date="2012" name="PLoS ONE">
        <title>Edwardsiella comparative phylogenomics reveal the new intra/inter-species taxonomic relationships, virulence evolution and niche adaptation mechanisms.</title>
        <authorList>
            <person name="Yang M."/>
            <person name="Lv Y."/>
            <person name="Xiao J."/>
            <person name="Wu H."/>
            <person name="Zheng H."/>
            <person name="Liu Q."/>
            <person name="Zhang Y."/>
            <person name="Wang Q."/>
        </authorList>
    </citation>
    <scope>NUCLEOTIDE SEQUENCE [LARGE SCALE GENOMIC DNA]</scope>
    <source>
        <strain evidence="10">080813</strain>
    </source>
</reference>
<feature type="transmembrane region" description="Helical" evidence="8">
    <location>
        <begin position="267"/>
        <end position="288"/>
    </location>
</feature>
<evidence type="ECO:0000256" key="2">
    <source>
        <dbReference type="ARBA" id="ARBA00005275"/>
    </source>
</evidence>
<gene>
    <name evidence="9" type="primary">dcuC</name>
    <name evidence="9" type="ORF">ETEE_3334</name>
</gene>
<evidence type="ECO:0000256" key="3">
    <source>
        <dbReference type="ARBA" id="ARBA00022448"/>
    </source>
</evidence>
<dbReference type="InterPro" id="IPR004669">
    <property type="entry name" value="C4_dicarb_anaerob_car"/>
</dbReference>
<feature type="transmembrane region" description="Helical" evidence="8">
    <location>
        <begin position="243"/>
        <end position="261"/>
    </location>
</feature>
<comment type="similarity">
    <text evidence="2">Belongs to the DcuC/DcuD transporter (TC 2.A.61) family.</text>
</comment>
<dbReference type="Pfam" id="PF03606">
    <property type="entry name" value="DcuC"/>
    <property type="match status" value="1"/>
</dbReference>
<feature type="transmembrane region" description="Helical" evidence="8">
    <location>
        <begin position="189"/>
        <end position="212"/>
    </location>
</feature>
<dbReference type="KEGG" id="ete:ETEE_3334"/>
<proteinExistence type="inferred from homology"/>
<name>A0A076LPE6_9GAMM</name>
<feature type="transmembrane region" description="Helical" evidence="8">
    <location>
        <begin position="25"/>
        <end position="48"/>
    </location>
</feature>
<keyword evidence="4" id="KW-1003">Cell membrane</keyword>
<dbReference type="HOGENOM" id="CLU_030262_3_2_6"/>
<evidence type="ECO:0000256" key="8">
    <source>
        <dbReference type="SAM" id="Phobius"/>
    </source>
</evidence>
<evidence type="ECO:0000256" key="1">
    <source>
        <dbReference type="ARBA" id="ARBA00004651"/>
    </source>
</evidence>
<dbReference type="InterPro" id="IPR018385">
    <property type="entry name" value="C4_dicarb_anaerob_car-like"/>
</dbReference>
<dbReference type="GO" id="GO:0005886">
    <property type="term" value="C:plasma membrane"/>
    <property type="evidence" value="ECO:0007669"/>
    <property type="project" value="UniProtKB-SubCell"/>
</dbReference>
<evidence type="ECO:0000256" key="7">
    <source>
        <dbReference type="ARBA" id="ARBA00023136"/>
    </source>
</evidence>
<keyword evidence="5 8" id="KW-0812">Transmembrane</keyword>
<feature type="transmembrane region" description="Helical" evidence="8">
    <location>
        <begin position="344"/>
        <end position="366"/>
    </location>
</feature>
<evidence type="ECO:0000313" key="9">
    <source>
        <dbReference type="EMBL" id="AIJ09756.1"/>
    </source>
</evidence>
<feature type="transmembrane region" description="Helical" evidence="8">
    <location>
        <begin position="111"/>
        <end position="138"/>
    </location>
</feature>
<dbReference type="PANTHER" id="PTHR42002:SF2">
    <property type="entry name" value="ANAEROBIC C4-DICARBOXYLATE TRANSPORTER DCUC-RELATED"/>
    <property type="match status" value="1"/>
</dbReference>
<organism evidence="9 10">
    <name type="scientific">Edwardsiella anguillarum ET080813</name>
    <dbReference type="NCBI Taxonomy" id="667120"/>
    <lineage>
        <taxon>Bacteria</taxon>
        <taxon>Pseudomonadati</taxon>
        <taxon>Pseudomonadota</taxon>
        <taxon>Gammaproteobacteria</taxon>
        <taxon>Enterobacterales</taxon>
        <taxon>Hafniaceae</taxon>
        <taxon>Edwardsiella</taxon>
    </lineage>
</organism>
<dbReference type="EMBL" id="CP006664">
    <property type="protein sequence ID" value="AIJ09756.1"/>
    <property type="molecule type" value="Genomic_DNA"/>
</dbReference>
<keyword evidence="3" id="KW-0813">Transport</keyword>
<keyword evidence="6 8" id="KW-1133">Transmembrane helix</keyword>
<comment type="subcellular location">
    <subcellularLocation>
        <location evidence="1">Cell membrane</location>
        <topology evidence="1">Multi-pass membrane protein</topology>
    </subcellularLocation>
</comment>
<dbReference type="NCBIfam" id="TIGR00771">
    <property type="entry name" value="DcuC"/>
    <property type="match status" value="1"/>
</dbReference>
<dbReference type="AlphaFoldDB" id="A0A076LPE6"/>